<evidence type="ECO:0000313" key="2">
    <source>
        <dbReference type="Proteomes" id="UP000243686"/>
    </source>
</evidence>
<feature type="non-terminal residue" evidence="1">
    <location>
        <position position="137"/>
    </location>
</feature>
<evidence type="ECO:0000313" key="1">
    <source>
        <dbReference type="EMBL" id="OON16138.1"/>
    </source>
</evidence>
<dbReference type="AlphaFoldDB" id="A0A1S8WNR8"/>
<protein>
    <submittedName>
        <fullName evidence="1">Uncharacterized protein</fullName>
    </submittedName>
</protein>
<proteinExistence type="predicted"/>
<sequence length="137" mass="15977">LRIPFLTCSRKNNRSLPGWTWNTLYTIQHLDYSECLDLIICPNTTELWQFYKPSSITDQTEIYGLGVTCLDCTDDHLSRRHGSDERRGCMTEFAECRISVHAIKPTINYILWQRRNCLSIPTACLFVSSVHHFSFSR</sequence>
<dbReference type="Proteomes" id="UP000243686">
    <property type="component" value="Unassembled WGS sequence"/>
</dbReference>
<accession>A0A1S8WNR8</accession>
<dbReference type="EMBL" id="KV898639">
    <property type="protein sequence ID" value="OON16138.1"/>
    <property type="molecule type" value="Genomic_DNA"/>
</dbReference>
<name>A0A1S8WNR8_OPIVI</name>
<organism evidence="1 2">
    <name type="scientific">Opisthorchis viverrini</name>
    <name type="common">Southeast Asian liver fluke</name>
    <dbReference type="NCBI Taxonomy" id="6198"/>
    <lineage>
        <taxon>Eukaryota</taxon>
        <taxon>Metazoa</taxon>
        <taxon>Spiralia</taxon>
        <taxon>Lophotrochozoa</taxon>
        <taxon>Platyhelminthes</taxon>
        <taxon>Trematoda</taxon>
        <taxon>Digenea</taxon>
        <taxon>Opisthorchiida</taxon>
        <taxon>Opisthorchiata</taxon>
        <taxon>Opisthorchiidae</taxon>
        <taxon>Opisthorchis</taxon>
    </lineage>
</organism>
<gene>
    <name evidence="1" type="ORF">X801_08052</name>
</gene>
<reference evidence="1 2" key="1">
    <citation type="submission" date="2015-03" db="EMBL/GenBank/DDBJ databases">
        <title>Draft genome of the nematode, Opisthorchis viverrini.</title>
        <authorList>
            <person name="Mitreva M."/>
        </authorList>
    </citation>
    <scope>NUCLEOTIDE SEQUENCE [LARGE SCALE GENOMIC DNA]</scope>
    <source>
        <strain evidence="1">Khon Kaen</strain>
    </source>
</reference>
<keyword evidence="2" id="KW-1185">Reference proteome</keyword>
<feature type="non-terminal residue" evidence="1">
    <location>
        <position position="1"/>
    </location>
</feature>